<dbReference type="InterPro" id="IPR006616">
    <property type="entry name" value="DM9_repeat"/>
</dbReference>
<accession>A0A1E1WXE9</accession>
<protein>
    <submittedName>
        <fullName evidence="1">Putative farnesoic acid o-methyltransferase</fullName>
    </submittedName>
</protein>
<dbReference type="GO" id="GO:0008168">
    <property type="term" value="F:methyltransferase activity"/>
    <property type="evidence" value="ECO:0007669"/>
    <property type="project" value="UniProtKB-KW"/>
</dbReference>
<keyword evidence="1" id="KW-0489">Methyltransferase</keyword>
<dbReference type="Pfam" id="PF11901">
    <property type="entry name" value="DM9"/>
    <property type="match status" value="1"/>
</dbReference>
<name>A0A1E1WXE9_9ACAR</name>
<organism evidence="1">
    <name type="scientific">Amblyomma aureolatum</name>
    <dbReference type="NCBI Taxonomy" id="187763"/>
    <lineage>
        <taxon>Eukaryota</taxon>
        <taxon>Metazoa</taxon>
        <taxon>Ecdysozoa</taxon>
        <taxon>Arthropoda</taxon>
        <taxon>Chelicerata</taxon>
        <taxon>Arachnida</taxon>
        <taxon>Acari</taxon>
        <taxon>Parasitiformes</taxon>
        <taxon>Ixodida</taxon>
        <taxon>Ixodoidea</taxon>
        <taxon>Ixodidae</taxon>
        <taxon>Amblyomminae</taxon>
        <taxon>Amblyomma</taxon>
    </lineage>
</organism>
<dbReference type="EMBL" id="GFAC01007757">
    <property type="protein sequence ID" value="JAT91431.1"/>
    <property type="molecule type" value="mRNA"/>
</dbReference>
<proteinExistence type="evidence at transcript level"/>
<dbReference type="AlphaFoldDB" id="A0A1E1WXE9"/>
<keyword evidence="1" id="KW-0808">Transferase</keyword>
<dbReference type="SMART" id="SM00696">
    <property type="entry name" value="DM9"/>
    <property type="match status" value="2"/>
</dbReference>
<dbReference type="GO" id="GO:0032259">
    <property type="term" value="P:methylation"/>
    <property type="evidence" value="ECO:0007669"/>
    <property type="project" value="UniProtKB-KW"/>
</dbReference>
<sequence>MASFGAFHYQPVCQWVSCHGSRVPSNAVPGGEDSGESIFIGRVVHGGDLVPGKVVPSHDCCYVSHDGAEHSHQDYQALVTNGTPMAWIPAAGGSVPTGAVQGGNCADGEPLYIGRTFHDGTLTIGKVHPSHGCLYIPYGGQEHRYTEYEVLVCKTINF</sequence>
<dbReference type="PANTHER" id="PTHR31649:SF1">
    <property type="entry name" value="FARNESOIC ACID O-METHYL TRANSFERASE DOMAIN-CONTAINING PROTEIN"/>
    <property type="match status" value="1"/>
</dbReference>
<dbReference type="PANTHER" id="PTHR31649">
    <property type="entry name" value="AGAP009604-PA"/>
    <property type="match status" value="1"/>
</dbReference>
<evidence type="ECO:0000313" key="1">
    <source>
        <dbReference type="EMBL" id="JAT91431.1"/>
    </source>
</evidence>
<reference evidence="1" key="1">
    <citation type="journal article" date="2017" name="Front. Cell. Infect. Microbiol.">
        <title>The Distinct Transcriptional Response of the Midgut of Amblyomma sculptum and Amblyomma aureolatum Ticks to Rickettsia rickettsii Correlates to Their Differences in Susceptibility to Infection.</title>
        <authorList>
            <person name="Martins L.A."/>
            <person name="Galletti M.F.B.M."/>
            <person name="Ribeiro J.M."/>
            <person name="Fujita A."/>
            <person name="Costa F.B."/>
            <person name="Labruna M.B."/>
            <person name="Daffre S."/>
            <person name="Fogaca A.C."/>
        </authorList>
    </citation>
    <scope>NUCLEOTIDE SEQUENCE</scope>
</reference>